<evidence type="ECO:0000313" key="3">
    <source>
        <dbReference type="Proteomes" id="UP000475862"/>
    </source>
</evidence>
<name>A0A6G0TFU7_APHGL</name>
<keyword evidence="1" id="KW-1133">Transmembrane helix</keyword>
<dbReference type="OrthoDB" id="6609594at2759"/>
<keyword evidence="3" id="KW-1185">Reference proteome</keyword>
<organism evidence="2 3">
    <name type="scientific">Aphis glycines</name>
    <name type="common">Soybean aphid</name>
    <dbReference type="NCBI Taxonomy" id="307491"/>
    <lineage>
        <taxon>Eukaryota</taxon>
        <taxon>Metazoa</taxon>
        <taxon>Ecdysozoa</taxon>
        <taxon>Arthropoda</taxon>
        <taxon>Hexapoda</taxon>
        <taxon>Insecta</taxon>
        <taxon>Pterygota</taxon>
        <taxon>Neoptera</taxon>
        <taxon>Paraneoptera</taxon>
        <taxon>Hemiptera</taxon>
        <taxon>Sternorrhyncha</taxon>
        <taxon>Aphidomorpha</taxon>
        <taxon>Aphidoidea</taxon>
        <taxon>Aphididae</taxon>
        <taxon>Aphidini</taxon>
        <taxon>Aphis</taxon>
        <taxon>Aphis</taxon>
    </lineage>
</organism>
<proteinExistence type="predicted"/>
<protein>
    <recommendedName>
        <fullName evidence="4">G-protein coupled receptors family 1 profile domain-containing protein</fullName>
    </recommendedName>
</protein>
<feature type="transmembrane region" description="Helical" evidence="1">
    <location>
        <begin position="77"/>
        <end position="101"/>
    </location>
</feature>
<feature type="transmembrane region" description="Helical" evidence="1">
    <location>
        <begin position="186"/>
        <end position="207"/>
    </location>
</feature>
<comment type="caution">
    <text evidence="2">The sequence shown here is derived from an EMBL/GenBank/DDBJ whole genome shotgun (WGS) entry which is preliminary data.</text>
</comment>
<evidence type="ECO:0000313" key="2">
    <source>
        <dbReference type="EMBL" id="KAE9531570.1"/>
    </source>
</evidence>
<sequence>MVKCRYCTDRRRRTCSTWSTAVAAAAEAATAVAAVAPAAAVTWTSKVVYANPNGTLSILPDGTAGVSPWRPSSVSLAAAYLTLSSAAIASNVMVLSGIVTADRLRSPYAVLVSALCLQCAIDATVGHCATTRELLAGAGGGGATVCRGVATVTAALSAVELVTFAALACLTAFVRSDYAELPLPAAATLWAAPSMYTYVILTPTLLFTTRYFPSRGRCGFIANTTGWFYPSLLIVFSFMIPWSISFYFVFVSRSSTTTESSNVIVTPSQTKSQIDLVPSKLIFGSYTILVTPSLISSYVYLYNNPNVNPWAENEAPEDILDGYLSKLPILFDVFVPLILIYYHKVFRKKCRELYLHGFRNSVSDGRQISIERLRRSRKNERLTDDAPVLFLEQSGTISVRFPCEDGFMIKMCDLSQKENNSNGKKEVRFSRKVSKAPYDNYNIKEPRDEESSL</sequence>
<feature type="transmembrane region" description="Helical" evidence="1">
    <location>
        <begin position="281"/>
        <end position="303"/>
    </location>
</feature>
<dbReference type="EMBL" id="VYZN01000041">
    <property type="protein sequence ID" value="KAE9531570.1"/>
    <property type="molecule type" value="Genomic_DNA"/>
</dbReference>
<dbReference type="Proteomes" id="UP000475862">
    <property type="component" value="Unassembled WGS sequence"/>
</dbReference>
<dbReference type="AlphaFoldDB" id="A0A6G0TFU7"/>
<keyword evidence="1" id="KW-0812">Transmembrane</keyword>
<feature type="transmembrane region" description="Helical" evidence="1">
    <location>
        <begin position="149"/>
        <end position="174"/>
    </location>
</feature>
<keyword evidence="1" id="KW-0472">Membrane</keyword>
<reference evidence="2 3" key="1">
    <citation type="submission" date="2019-08" db="EMBL/GenBank/DDBJ databases">
        <title>The genome of the soybean aphid Biotype 1, its phylome, world population structure and adaptation to the North American continent.</title>
        <authorList>
            <person name="Giordano R."/>
            <person name="Donthu R.K."/>
            <person name="Hernandez A.G."/>
            <person name="Wright C.L."/>
            <person name="Zimin A.V."/>
        </authorList>
    </citation>
    <scope>NUCLEOTIDE SEQUENCE [LARGE SCALE GENOMIC DNA]</scope>
    <source>
        <tissue evidence="2">Whole aphids</tissue>
    </source>
</reference>
<evidence type="ECO:0008006" key="4">
    <source>
        <dbReference type="Google" id="ProtNLM"/>
    </source>
</evidence>
<accession>A0A6G0TFU7</accession>
<gene>
    <name evidence="2" type="ORF">AGLY_010776</name>
</gene>
<evidence type="ECO:0000256" key="1">
    <source>
        <dbReference type="SAM" id="Phobius"/>
    </source>
</evidence>
<dbReference type="Gene3D" id="1.20.1070.10">
    <property type="entry name" value="Rhodopsin 7-helix transmembrane proteins"/>
    <property type="match status" value="1"/>
</dbReference>
<feature type="transmembrane region" description="Helical" evidence="1">
    <location>
        <begin position="227"/>
        <end position="250"/>
    </location>
</feature>